<protein>
    <recommendedName>
        <fullName evidence="1">DUF4789 domain-containing protein</fullName>
    </recommendedName>
</protein>
<dbReference type="Proteomes" id="UP001497623">
    <property type="component" value="Unassembled WGS sequence"/>
</dbReference>
<feature type="domain" description="DUF4789" evidence="1">
    <location>
        <begin position="74"/>
        <end position="161"/>
    </location>
</feature>
<dbReference type="PANTHER" id="PTHR21177">
    <property type="entry name" value="IP06524P-RELATED"/>
    <property type="match status" value="1"/>
</dbReference>
<name>A0AAV2RTE2_MEGNR</name>
<feature type="non-terminal residue" evidence="2">
    <location>
        <position position="1"/>
    </location>
</feature>
<reference evidence="2 3" key="1">
    <citation type="submission" date="2024-05" db="EMBL/GenBank/DDBJ databases">
        <authorList>
            <person name="Wallberg A."/>
        </authorList>
    </citation>
    <scope>NUCLEOTIDE SEQUENCE [LARGE SCALE GENOMIC DNA]</scope>
</reference>
<proteinExistence type="predicted"/>
<organism evidence="2 3">
    <name type="scientific">Meganyctiphanes norvegica</name>
    <name type="common">Northern krill</name>
    <name type="synonym">Thysanopoda norvegica</name>
    <dbReference type="NCBI Taxonomy" id="48144"/>
    <lineage>
        <taxon>Eukaryota</taxon>
        <taxon>Metazoa</taxon>
        <taxon>Ecdysozoa</taxon>
        <taxon>Arthropoda</taxon>
        <taxon>Crustacea</taxon>
        <taxon>Multicrustacea</taxon>
        <taxon>Malacostraca</taxon>
        <taxon>Eumalacostraca</taxon>
        <taxon>Eucarida</taxon>
        <taxon>Euphausiacea</taxon>
        <taxon>Euphausiidae</taxon>
        <taxon>Meganyctiphanes</taxon>
    </lineage>
</organism>
<evidence type="ECO:0000259" key="1">
    <source>
        <dbReference type="Pfam" id="PF16033"/>
    </source>
</evidence>
<evidence type="ECO:0000313" key="2">
    <source>
        <dbReference type="EMBL" id="CAL4137012.1"/>
    </source>
</evidence>
<dbReference type="AlphaFoldDB" id="A0AAV2RTE2"/>
<dbReference type="PANTHER" id="PTHR21177:SF7">
    <property type="entry name" value="GH11627P"/>
    <property type="match status" value="1"/>
</dbReference>
<accession>A0AAV2RTE2</accession>
<evidence type="ECO:0000313" key="3">
    <source>
        <dbReference type="Proteomes" id="UP001497623"/>
    </source>
</evidence>
<sequence length="179" mass="19883">GKDDPPDGCGRYEVPIGDDECAPLLSTEHCPYNHWILLNSKTKLGECVPRLCEEDRVYVESDQMCHDINEVGICPNNKRLYLNAAGHAVCDCPDGMFPGPNGMCHFLYEPSFCPEGSVLQFDRPTKTLGCKPDPCGSVNTKLWPDDLPFAPLDDGYCYQFNEVRIITGILYLYGVLGSI</sequence>
<dbReference type="EMBL" id="CAXKWB010030049">
    <property type="protein sequence ID" value="CAL4137012.1"/>
    <property type="molecule type" value="Genomic_DNA"/>
</dbReference>
<keyword evidence="3" id="KW-1185">Reference proteome</keyword>
<dbReference type="InterPro" id="IPR031993">
    <property type="entry name" value="DUF4789"/>
</dbReference>
<comment type="caution">
    <text evidence="2">The sequence shown here is derived from an EMBL/GenBank/DDBJ whole genome shotgun (WGS) entry which is preliminary data.</text>
</comment>
<dbReference type="Pfam" id="PF16033">
    <property type="entry name" value="DUF4789"/>
    <property type="match status" value="1"/>
</dbReference>
<gene>
    <name evidence="2" type="ORF">MNOR_LOCUS27911</name>
</gene>